<evidence type="ECO:0000256" key="1">
    <source>
        <dbReference type="ARBA" id="ARBA00022723"/>
    </source>
</evidence>
<dbReference type="SUPFAM" id="SSF54593">
    <property type="entry name" value="Glyoxalase/Bleomycin resistance protein/Dihydroxybiphenyl dioxygenase"/>
    <property type="match status" value="1"/>
</dbReference>
<dbReference type="Gene3D" id="3.10.180.10">
    <property type="entry name" value="2,3-Dihydroxybiphenyl 1,2-Dioxygenase, domain 1"/>
    <property type="match status" value="1"/>
</dbReference>
<evidence type="ECO:0000313" key="4">
    <source>
        <dbReference type="EMBL" id="PLC43258.1"/>
    </source>
</evidence>
<dbReference type="Pfam" id="PF00903">
    <property type="entry name" value="Glyoxalase"/>
    <property type="match status" value="1"/>
</dbReference>
<protein>
    <submittedName>
        <fullName evidence="4">VOC family protein</fullName>
    </submittedName>
</protein>
<dbReference type="EMBL" id="PKQE01000008">
    <property type="protein sequence ID" value="PLC40087.1"/>
    <property type="molecule type" value="Genomic_DNA"/>
</dbReference>
<dbReference type="InterPro" id="IPR029068">
    <property type="entry name" value="Glyas_Bleomycin-R_OHBP_Dase"/>
</dbReference>
<dbReference type="PROSITE" id="PS00934">
    <property type="entry name" value="GLYOXALASE_I_1"/>
    <property type="match status" value="1"/>
</dbReference>
<dbReference type="PROSITE" id="PS51819">
    <property type="entry name" value="VOC"/>
    <property type="match status" value="1"/>
</dbReference>
<evidence type="ECO:0000313" key="3">
    <source>
        <dbReference type="EMBL" id="PLC40087.1"/>
    </source>
</evidence>
<dbReference type="AlphaFoldDB" id="A0A2N4TU48"/>
<gene>
    <name evidence="4" type="ORF">C0Q88_00505</name>
    <name evidence="3" type="ORF">C0Q88_24045</name>
</gene>
<dbReference type="InterPro" id="IPR037523">
    <property type="entry name" value="VOC_core"/>
</dbReference>
<evidence type="ECO:0000313" key="5">
    <source>
        <dbReference type="Proteomes" id="UP000234456"/>
    </source>
</evidence>
<dbReference type="Proteomes" id="UP000234456">
    <property type="component" value="Unassembled WGS sequence"/>
</dbReference>
<sequence>MIVLDHTILRVRNAARAVDFYTQVLGFAHEGQMGPFDVVRVNDTFTLDLREVDELQSEHLAFSMDRALFDTIHARLVERGIAYGGSPFDRRSGQVGQSFGARGMAASIYFDDPDGHALEIRAYPDPTATA</sequence>
<proteinExistence type="predicted"/>
<dbReference type="EMBL" id="PKQE01000001">
    <property type="protein sequence ID" value="PLC43258.1"/>
    <property type="molecule type" value="Genomic_DNA"/>
</dbReference>
<name>A0A2N4TU48_RALPI</name>
<feature type="domain" description="VOC" evidence="2">
    <location>
        <begin position="3"/>
        <end position="123"/>
    </location>
</feature>
<keyword evidence="1" id="KW-0479">Metal-binding</keyword>
<evidence type="ECO:0000259" key="2">
    <source>
        <dbReference type="PROSITE" id="PS51819"/>
    </source>
</evidence>
<dbReference type="GO" id="GO:0004462">
    <property type="term" value="F:lactoylglutathione lyase activity"/>
    <property type="evidence" value="ECO:0007669"/>
    <property type="project" value="InterPro"/>
</dbReference>
<organism evidence="4 5">
    <name type="scientific">Ralstonia pickettii</name>
    <name type="common">Burkholderia pickettii</name>
    <dbReference type="NCBI Taxonomy" id="329"/>
    <lineage>
        <taxon>Bacteria</taxon>
        <taxon>Pseudomonadati</taxon>
        <taxon>Pseudomonadota</taxon>
        <taxon>Betaproteobacteria</taxon>
        <taxon>Burkholderiales</taxon>
        <taxon>Burkholderiaceae</taxon>
        <taxon>Ralstonia</taxon>
    </lineage>
</organism>
<dbReference type="InterPro" id="IPR004360">
    <property type="entry name" value="Glyas_Fos-R_dOase_dom"/>
</dbReference>
<dbReference type="OrthoDB" id="9812656at2"/>
<reference evidence="4 5" key="1">
    <citation type="submission" date="2017-12" db="EMBL/GenBank/DDBJ databases">
        <title>Draft genome sequence of Ralstonia pickettii 52.</title>
        <authorList>
            <person name="Zheng B."/>
        </authorList>
    </citation>
    <scope>NUCLEOTIDE SEQUENCE [LARGE SCALE GENOMIC DNA]</scope>
    <source>
        <strain evidence="4 5">52</strain>
    </source>
</reference>
<dbReference type="RefSeq" id="WP_102063936.1">
    <property type="nucleotide sequence ID" value="NZ_PKQE01000001.1"/>
</dbReference>
<dbReference type="GO" id="GO:0046872">
    <property type="term" value="F:metal ion binding"/>
    <property type="evidence" value="ECO:0007669"/>
    <property type="project" value="UniProtKB-KW"/>
</dbReference>
<comment type="caution">
    <text evidence="4">The sequence shown here is derived from an EMBL/GenBank/DDBJ whole genome shotgun (WGS) entry which is preliminary data.</text>
</comment>
<dbReference type="PANTHER" id="PTHR21366:SF14">
    <property type="entry name" value="GLYOXALASE DOMAIN-CONTAINING PROTEIN 5"/>
    <property type="match status" value="1"/>
</dbReference>
<dbReference type="PANTHER" id="PTHR21366">
    <property type="entry name" value="GLYOXALASE FAMILY PROTEIN"/>
    <property type="match status" value="1"/>
</dbReference>
<dbReference type="InterPro" id="IPR050383">
    <property type="entry name" value="GlyoxalaseI/FosfomycinResist"/>
</dbReference>
<dbReference type="InterPro" id="IPR018146">
    <property type="entry name" value="Glyoxalase_1_CS"/>
</dbReference>
<accession>A0A2N4TU48</accession>